<dbReference type="InterPro" id="IPR050923">
    <property type="entry name" value="Cell_Proc_Reg/RNA_Proc"/>
</dbReference>
<proteinExistence type="predicted"/>
<evidence type="ECO:0000313" key="3">
    <source>
        <dbReference type="EMBL" id="MPN40392.1"/>
    </source>
</evidence>
<dbReference type="Pfam" id="PF00498">
    <property type="entry name" value="FHA"/>
    <property type="match status" value="1"/>
</dbReference>
<accession>A0A645HPJ9</accession>
<feature type="domain" description="FHA" evidence="2">
    <location>
        <begin position="67"/>
        <end position="116"/>
    </location>
</feature>
<dbReference type="SUPFAM" id="SSF49879">
    <property type="entry name" value="SMAD/FHA domain"/>
    <property type="match status" value="1"/>
</dbReference>
<dbReference type="Gene3D" id="2.60.200.20">
    <property type="match status" value="1"/>
</dbReference>
<sequence>MLAVLVLILRYGLMICLYAFLGWMIYTLWRELRFQSHSVATQKVPQLVLGLENEPDSTRKKYTAAEVIIGRDRECDYQIDDEIVSSRHARLVYRYNQWWIEDMQSTNGTYLNDERVETPTVIIKGDELRIGRQILLVDIQSLD</sequence>
<comment type="caution">
    <text evidence="3">The sequence shown here is derived from an EMBL/GenBank/DDBJ whole genome shotgun (WGS) entry which is preliminary data.</text>
</comment>
<protein>
    <recommendedName>
        <fullName evidence="2">FHA domain-containing protein</fullName>
    </recommendedName>
</protein>
<keyword evidence="1" id="KW-0472">Membrane</keyword>
<name>A0A645HPJ9_9ZZZZ</name>
<dbReference type="PROSITE" id="PS50006">
    <property type="entry name" value="FHA_DOMAIN"/>
    <property type="match status" value="1"/>
</dbReference>
<feature type="transmembrane region" description="Helical" evidence="1">
    <location>
        <begin position="6"/>
        <end position="29"/>
    </location>
</feature>
<keyword evidence="1" id="KW-1133">Transmembrane helix</keyword>
<evidence type="ECO:0000256" key="1">
    <source>
        <dbReference type="SAM" id="Phobius"/>
    </source>
</evidence>
<dbReference type="InterPro" id="IPR008984">
    <property type="entry name" value="SMAD_FHA_dom_sf"/>
</dbReference>
<dbReference type="AlphaFoldDB" id="A0A645HPJ9"/>
<organism evidence="3">
    <name type="scientific">bioreactor metagenome</name>
    <dbReference type="NCBI Taxonomy" id="1076179"/>
    <lineage>
        <taxon>unclassified sequences</taxon>
        <taxon>metagenomes</taxon>
        <taxon>ecological metagenomes</taxon>
    </lineage>
</organism>
<gene>
    <name evidence="3" type="ORF">SDC9_187929</name>
</gene>
<dbReference type="SMART" id="SM00240">
    <property type="entry name" value="FHA"/>
    <property type="match status" value="1"/>
</dbReference>
<keyword evidence="1" id="KW-0812">Transmembrane</keyword>
<reference evidence="3" key="1">
    <citation type="submission" date="2019-08" db="EMBL/GenBank/DDBJ databases">
        <authorList>
            <person name="Kucharzyk K."/>
            <person name="Murdoch R.W."/>
            <person name="Higgins S."/>
            <person name="Loffler F."/>
        </authorList>
    </citation>
    <scope>NUCLEOTIDE SEQUENCE</scope>
</reference>
<dbReference type="EMBL" id="VSSQ01096772">
    <property type="protein sequence ID" value="MPN40392.1"/>
    <property type="molecule type" value="Genomic_DNA"/>
</dbReference>
<dbReference type="InterPro" id="IPR000253">
    <property type="entry name" value="FHA_dom"/>
</dbReference>
<evidence type="ECO:0000259" key="2">
    <source>
        <dbReference type="PROSITE" id="PS50006"/>
    </source>
</evidence>
<dbReference type="CDD" id="cd00060">
    <property type="entry name" value="FHA"/>
    <property type="match status" value="1"/>
</dbReference>
<dbReference type="PANTHER" id="PTHR23308">
    <property type="entry name" value="NUCLEAR INHIBITOR OF PROTEIN PHOSPHATASE-1"/>
    <property type="match status" value="1"/>
</dbReference>